<evidence type="ECO:0000313" key="2">
    <source>
        <dbReference type="Proteomes" id="UP000464577"/>
    </source>
</evidence>
<name>A0A6P1VXH3_9BACT</name>
<reference evidence="1 2" key="1">
    <citation type="submission" date="2019-11" db="EMBL/GenBank/DDBJ databases">
        <title>Spirosoma endbachense sp. nov., isolated from a natural salt meadow.</title>
        <authorList>
            <person name="Rojas J."/>
            <person name="Ambika Manirajan B."/>
            <person name="Ratering S."/>
            <person name="Suarez C."/>
            <person name="Geissler-Plaum R."/>
            <person name="Schnell S."/>
        </authorList>
    </citation>
    <scope>NUCLEOTIDE SEQUENCE [LARGE SCALE GENOMIC DNA]</scope>
    <source>
        <strain evidence="1 2">I-24</strain>
    </source>
</reference>
<dbReference type="RefSeq" id="WP_162386938.1">
    <property type="nucleotide sequence ID" value="NZ_CP045997.1"/>
</dbReference>
<accession>A0A6P1VXH3</accession>
<gene>
    <name evidence="1" type="ORF">GJR95_16580</name>
</gene>
<dbReference type="KEGG" id="senf:GJR95_16580"/>
<dbReference type="EMBL" id="CP045997">
    <property type="protein sequence ID" value="QHV96530.1"/>
    <property type="molecule type" value="Genomic_DNA"/>
</dbReference>
<keyword evidence="2" id="KW-1185">Reference proteome</keyword>
<evidence type="ECO:0000313" key="1">
    <source>
        <dbReference type="EMBL" id="QHV96530.1"/>
    </source>
</evidence>
<organism evidence="1 2">
    <name type="scientific">Spirosoma endbachense</name>
    <dbReference type="NCBI Taxonomy" id="2666025"/>
    <lineage>
        <taxon>Bacteria</taxon>
        <taxon>Pseudomonadati</taxon>
        <taxon>Bacteroidota</taxon>
        <taxon>Cytophagia</taxon>
        <taxon>Cytophagales</taxon>
        <taxon>Cytophagaceae</taxon>
        <taxon>Spirosoma</taxon>
    </lineage>
</organism>
<dbReference type="Proteomes" id="UP000464577">
    <property type="component" value="Chromosome"/>
</dbReference>
<protein>
    <submittedName>
        <fullName evidence="1">Uncharacterized protein</fullName>
    </submittedName>
</protein>
<proteinExistence type="predicted"/>
<sequence>MRFIAVFNQLQTVRSLGFESLVDALDFLFWGYEDHELMPQGIYDGLTDKATLYDHAGQFIDGIALDSIRKIAREYLTAISPFAGLMQPSDG</sequence>
<dbReference type="AlphaFoldDB" id="A0A6P1VXH3"/>